<dbReference type="InterPro" id="IPR036055">
    <property type="entry name" value="LDL_receptor-like_sf"/>
</dbReference>
<dbReference type="SUPFAM" id="SSF57196">
    <property type="entry name" value="EGF/Laminin"/>
    <property type="match status" value="1"/>
</dbReference>
<proteinExistence type="predicted"/>
<dbReference type="CDD" id="cd00054">
    <property type="entry name" value="EGF_CA"/>
    <property type="match status" value="1"/>
</dbReference>
<keyword evidence="4" id="KW-1133">Transmembrane helix</keyword>
<dbReference type="Pfam" id="PF00057">
    <property type="entry name" value="Ldl_recept_a"/>
    <property type="match status" value="1"/>
</dbReference>
<dbReference type="GO" id="GO:0005509">
    <property type="term" value="F:calcium ion binding"/>
    <property type="evidence" value="ECO:0007669"/>
    <property type="project" value="InterPro"/>
</dbReference>
<dbReference type="CDD" id="cd00112">
    <property type="entry name" value="LDLa"/>
    <property type="match status" value="1"/>
</dbReference>
<dbReference type="SUPFAM" id="SSF57424">
    <property type="entry name" value="LDL receptor-like module"/>
    <property type="match status" value="1"/>
</dbReference>
<dbReference type="SMART" id="SM00179">
    <property type="entry name" value="EGF_CA"/>
    <property type="match status" value="1"/>
</dbReference>
<dbReference type="Gene3D" id="2.10.25.10">
    <property type="entry name" value="Laminin"/>
    <property type="match status" value="1"/>
</dbReference>
<evidence type="ECO:0000256" key="1">
    <source>
        <dbReference type="ARBA" id="ARBA00022536"/>
    </source>
</evidence>
<dbReference type="PROSITE" id="PS01186">
    <property type="entry name" value="EGF_2"/>
    <property type="match status" value="1"/>
</dbReference>
<gene>
    <name evidence="8" type="ORF">ElyMa_004716300</name>
</gene>
<dbReference type="PROSITE" id="PS01187">
    <property type="entry name" value="EGF_CA"/>
    <property type="match status" value="1"/>
</dbReference>
<reference evidence="8 9" key="1">
    <citation type="journal article" date="2021" name="Elife">
        <title>Chloroplast acquisition without the gene transfer in kleptoplastic sea slugs, Plakobranchus ocellatus.</title>
        <authorList>
            <person name="Maeda T."/>
            <person name="Takahashi S."/>
            <person name="Yoshida T."/>
            <person name="Shimamura S."/>
            <person name="Takaki Y."/>
            <person name="Nagai Y."/>
            <person name="Toyoda A."/>
            <person name="Suzuki Y."/>
            <person name="Arimoto A."/>
            <person name="Ishii H."/>
            <person name="Satoh N."/>
            <person name="Nishiyama T."/>
            <person name="Hasebe M."/>
            <person name="Maruyama T."/>
            <person name="Minagawa J."/>
            <person name="Obokata J."/>
            <person name="Shigenobu S."/>
        </authorList>
    </citation>
    <scope>NUCLEOTIDE SEQUENCE [LARGE SCALE GENOMIC DNA]</scope>
</reference>
<keyword evidence="8" id="KW-0675">Receptor</keyword>
<evidence type="ECO:0000313" key="9">
    <source>
        <dbReference type="Proteomes" id="UP000762676"/>
    </source>
</evidence>
<keyword evidence="5 6" id="KW-1015">Disulfide bond</keyword>
<comment type="caution">
    <text evidence="6">Lacks conserved residue(s) required for the propagation of feature annotation.</text>
</comment>
<keyword evidence="1" id="KW-0245">EGF-like domain</keyword>
<keyword evidence="4" id="KW-0472">Membrane</keyword>
<dbReference type="InterPro" id="IPR026823">
    <property type="entry name" value="cEGF"/>
</dbReference>
<keyword evidence="8" id="KW-0449">Lipoprotein</keyword>
<feature type="disulfide bond" evidence="6">
    <location>
        <begin position="20"/>
        <end position="38"/>
    </location>
</feature>
<dbReference type="InterPro" id="IPR001881">
    <property type="entry name" value="EGF-like_Ca-bd_dom"/>
</dbReference>
<evidence type="ECO:0000259" key="7">
    <source>
        <dbReference type="PROSITE" id="PS01186"/>
    </source>
</evidence>
<dbReference type="SMART" id="SM00181">
    <property type="entry name" value="EGF"/>
    <property type="match status" value="1"/>
</dbReference>
<dbReference type="PROSITE" id="PS50068">
    <property type="entry name" value="LDLRA_2"/>
    <property type="match status" value="1"/>
</dbReference>
<evidence type="ECO:0000256" key="6">
    <source>
        <dbReference type="PROSITE-ProRule" id="PRU00124"/>
    </source>
</evidence>
<dbReference type="SMART" id="SM00192">
    <property type="entry name" value="LDLa"/>
    <property type="match status" value="1"/>
</dbReference>
<feature type="disulfide bond" evidence="6">
    <location>
        <begin position="32"/>
        <end position="47"/>
    </location>
</feature>
<dbReference type="InterPro" id="IPR023415">
    <property type="entry name" value="LDLR_class-A_CS"/>
</dbReference>
<dbReference type="PROSITE" id="PS00010">
    <property type="entry name" value="ASX_HYDROXYL"/>
    <property type="match status" value="1"/>
</dbReference>
<dbReference type="AlphaFoldDB" id="A0AAV4ID40"/>
<dbReference type="Pfam" id="PF12662">
    <property type="entry name" value="cEGF"/>
    <property type="match status" value="1"/>
</dbReference>
<sequence>MAMMTVEIIPMKQKIFAFRCDDGQCIPYDIVCNKNPDCSDESDEQHCNINECRNIRMNQCEHRCIDTLTSFRCECNSGFQLMSDRRACRGEEISSHCDARFSVYS</sequence>
<keyword evidence="3" id="KW-0677">Repeat</keyword>
<evidence type="ECO:0000256" key="2">
    <source>
        <dbReference type="ARBA" id="ARBA00022692"/>
    </source>
</evidence>
<name>A0AAV4ID40_9GAST</name>
<evidence type="ECO:0000256" key="3">
    <source>
        <dbReference type="ARBA" id="ARBA00022737"/>
    </source>
</evidence>
<dbReference type="InterPro" id="IPR002172">
    <property type="entry name" value="LDrepeatLR_classA_rpt"/>
</dbReference>
<keyword evidence="2" id="KW-0812">Transmembrane</keyword>
<dbReference type="EMBL" id="BMAT01009473">
    <property type="protein sequence ID" value="GFS06897.1"/>
    <property type="molecule type" value="Genomic_DNA"/>
</dbReference>
<organism evidence="8 9">
    <name type="scientific">Elysia marginata</name>
    <dbReference type="NCBI Taxonomy" id="1093978"/>
    <lineage>
        <taxon>Eukaryota</taxon>
        <taxon>Metazoa</taxon>
        <taxon>Spiralia</taxon>
        <taxon>Lophotrochozoa</taxon>
        <taxon>Mollusca</taxon>
        <taxon>Gastropoda</taxon>
        <taxon>Heterobranchia</taxon>
        <taxon>Euthyneura</taxon>
        <taxon>Panpulmonata</taxon>
        <taxon>Sacoglossa</taxon>
        <taxon>Placobranchoidea</taxon>
        <taxon>Plakobranchidae</taxon>
        <taxon>Elysia</taxon>
    </lineage>
</organism>
<dbReference type="Proteomes" id="UP000762676">
    <property type="component" value="Unassembled WGS sequence"/>
</dbReference>
<feature type="domain" description="EGF-like" evidence="7">
    <location>
        <begin position="73"/>
        <end position="88"/>
    </location>
</feature>
<evidence type="ECO:0000313" key="8">
    <source>
        <dbReference type="EMBL" id="GFS06897.1"/>
    </source>
</evidence>
<dbReference type="PROSITE" id="PS01209">
    <property type="entry name" value="LDLRA_1"/>
    <property type="match status" value="1"/>
</dbReference>
<dbReference type="InterPro" id="IPR000152">
    <property type="entry name" value="EGF-type_Asp/Asn_hydroxyl_site"/>
</dbReference>
<keyword evidence="9" id="KW-1185">Reference proteome</keyword>
<evidence type="ECO:0000256" key="4">
    <source>
        <dbReference type="ARBA" id="ARBA00022989"/>
    </source>
</evidence>
<accession>A0AAV4ID40</accession>
<dbReference type="InterPro" id="IPR018097">
    <property type="entry name" value="EGF_Ca-bd_CS"/>
</dbReference>
<dbReference type="Gene3D" id="4.10.400.10">
    <property type="entry name" value="Low-density Lipoprotein Receptor"/>
    <property type="match status" value="1"/>
</dbReference>
<dbReference type="InterPro" id="IPR000742">
    <property type="entry name" value="EGF"/>
</dbReference>
<protein>
    <submittedName>
        <fullName evidence="8">Low-density lipoprotein receptor-related protein 2</fullName>
    </submittedName>
</protein>
<evidence type="ECO:0000256" key="5">
    <source>
        <dbReference type="ARBA" id="ARBA00023157"/>
    </source>
</evidence>
<comment type="caution">
    <text evidence="8">The sequence shown here is derived from an EMBL/GenBank/DDBJ whole genome shotgun (WGS) entry which is preliminary data.</text>
</comment>